<protein>
    <recommendedName>
        <fullName evidence="9">Methyl-accepting transducer domain-containing protein</fullName>
    </recommendedName>
</protein>
<keyword evidence="5 6" id="KW-0807">Transducer</keyword>
<dbReference type="GO" id="GO:0006935">
    <property type="term" value="P:chemotaxis"/>
    <property type="evidence" value="ECO:0007669"/>
    <property type="project" value="UniProtKB-ARBA"/>
</dbReference>
<dbReference type="Gene3D" id="1.10.287.950">
    <property type="entry name" value="Methyl-accepting chemotaxis protein"/>
    <property type="match status" value="1"/>
</dbReference>
<dbReference type="GO" id="GO:0007165">
    <property type="term" value="P:signal transduction"/>
    <property type="evidence" value="ECO:0007669"/>
    <property type="project" value="UniProtKB-KW"/>
</dbReference>
<evidence type="ECO:0000256" key="2">
    <source>
        <dbReference type="ARBA" id="ARBA00022692"/>
    </source>
</evidence>
<evidence type="ECO:0000256" key="7">
    <source>
        <dbReference type="SAM" id="Coils"/>
    </source>
</evidence>
<comment type="subcellular location">
    <subcellularLocation>
        <location evidence="1">Membrane</location>
        <topology evidence="1">Multi-pass membrane protein</topology>
    </subcellularLocation>
</comment>
<feature type="transmembrane region" description="Helical" evidence="8">
    <location>
        <begin position="302"/>
        <end position="320"/>
    </location>
</feature>
<feature type="domain" description="Methyl-accepting transducer" evidence="9">
    <location>
        <begin position="384"/>
        <end position="642"/>
    </location>
</feature>
<dbReference type="AlphaFoldDB" id="A0A502KXF6"/>
<evidence type="ECO:0000256" key="6">
    <source>
        <dbReference type="PROSITE-ProRule" id="PRU00284"/>
    </source>
</evidence>
<dbReference type="SUPFAM" id="SSF58104">
    <property type="entry name" value="Methyl-accepting chemotaxis protein (MCP) signaling domain"/>
    <property type="match status" value="1"/>
</dbReference>
<evidence type="ECO:0000256" key="1">
    <source>
        <dbReference type="ARBA" id="ARBA00004141"/>
    </source>
</evidence>
<keyword evidence="11" id="KW-1185">Reference proteome</keyword>
<organism evidence="10 11">
    <name type="scientific">Litorilituus lipolyticus</name>
    <dbReference type="NCBI Taxonomy" id="2491017"/>
    <lineage>
        <taxon>Bacteria</taxon>
        <taxon>Pseudomonadati</taxon>
        <taxon>Pseudomonadota</taxon>
        <taxon>Gammaproteobacteria</taxon>
        <taxon>Alteromonadales</taxon>
        <taxon>Colwelliaceae</taxon>
        <taxon>Litorilituus</taxon>
    </lineage>
</organism>
<dbReference type="InterPro" id="IPR004089">
    <property type="entry name" value="MCPsignal_dom"/>
</dbReference>
<dbReference type="Proteomes" id="UP000315303">
    <property type="component" value="Unassembled WGS sequence"/>
</dbReference>
<evidence type="ECO:0000256" key="5">
    <source>
        <dbReference type="ARBA" id="ARBA00023224"/>
    </source>
</evidence>
<keyword evidence="7" id="KW-0175">Coiled coil</keyword>
<dbReference type="EMBL" id="SAWY01000021">
    <property type="protein sequence ID" value="TPH14661.1"/>
    <property type="molecule type" value="Genomic_DNA"/>
</dbReference>
<feature type="transmembrane region" description="Helical" evidence="8">
    <location>
        <begin position="12"/>
        <end position="33"/>
    </location>
</feature>
<evidence type="ECO:0000256" key="4">
    <source>
        <dbReference type="ARBA" id="ARBA00023136"/>
    </source>
</evidence>
<name>A0A502KXF6_9GAMM</name>
<sequence length="649" mass="71837">MDVFYMRASHFFKISSLAMAIFTLFFLYAMYWVGNSFAKSNATLKRYQNLQSLIVVDLNRTITHYLTTGDASLLVQANEQLSQIDTQSKRIEQPALQQALLESSSALSSILNGKLRALGKLSGNPLALLQLSEQSMNGITFQLMSYALNNEKISTQDKQSYLLITADIAKTLTALIQSRENLFNQAEVDGTNLRFHLKQIKGMANQLYTLPSLEIYLDDDEDELSIDDETRDELSQEAINELNSLIARYLSELNLTMQSKKQQVAGFSLLKTKLDALEETIALSEEKIVKQQAITHNRLENMIISLLCFLVIFLVTNSYLQHKLILNPLRLLRDKFVLLTTKGKVGSIDSINQHSELGEIANSFNRLVNQLSLQDQHKTKQLTLVTDTLSSMQNQANSIQSTSSSTSEQVNEVQKNMLALGQVTDEVDSLSEQVVENAISTQGAMQDSLQQVDSALKASEITSQAATSGKRAIEKLGSSVNSVNSIIDVINAIAEQTNLLALNAAIEAARAGEHGRGFSVVATEVRQLAGKTQDSLQQINAKLSQLHSDSRLITSTIEDIEQASLEQQKIAMLLKDNSEKVTEQAKLSATVAKNSQQQIIKQKEHYQAFKSAMTHVNNEVAQSKQLAENITKEVASQVESISQTLKVAS</sequence>
<keyword evidence="2 8" id="KW-0812">Transmembrane</keyword>
<feature type="coiled-coil region" evidence="7">
    <location>
        <begin position="267"/>
        <end position="294"/>
    </location>
</feature>
<gene>
    <name evidence="10" type="ORF">EPA86_11225</name>
</gene>
<dbReference type="SMART" id="SM00283">
    <property type="entry name" value="MA"/>
    <property type="match status" value="1"/>
</dbReference>
<comment type="caution">
    <text evidence="10">The sequence shown here is derived from an EMBL/GenBank/DDBJ whole genome shotgun (WGS) entry which is preliminary data.</text>
</comment>
<dbReference type="GO" id="GO:0016020">
    <property type="term" value="C:membrane"/>
    <property type="evidence" value="ECO:0007669"/>
    <property type="project" value="UniProtKB-SubCell"/>
</dbReference>
<evidence type="ECO:0000256" key="3">
    <source>
        <dbReference type="ARBA" id="ARBA00022989"/>
    </source>
</evidence>
<dbReference type="PROSITE" id="PS50111">
    <property type="entry name" value="CHEMOTAXIS_TRANSDUC_2"/>
    <property type="match status" value="1"/>
</dbReference>
<dbReference type="PANTHER" id="PTHR32089:SF119">
    <property type="entry name" value="METHYL-ACCEPTING CHEMOTAXIS PROTEIN CTPL"/>
    <property type="match status" value="1"/>
</dbReference>
<accession>A0A502KXF6</accession>
<proteinExistence type="predicted"/>
<dbReference type="Pfam" id="PF00015">
    <property type="entry name" value="MCPsignal"/>
    <property type="match status" value="1"/>
</dbReference>
<dbReference type="OrthoDB" id="7024925at2"/>
<evidence type="ECO:0000313" key="11">
    <source>
        <dbReference type="Proteomes" id="UP000315303"/>
    </source>
</evidence>
<evidence type="ECO:0000313" key="10">
    <source>
        <dbReference type="EMBL" id="TPH14661.1"/>
    </source>
</evidence>
<evidence type="ECO:0000259" key="9">
    <source>
        <dbReference type="PROSITE" id="PS50111"/>
    </source>
</evidence>
<dbReference type="PANTHER" id="PTHR32089">
    <property type="entry name" value="METHYL-ACCEPTING CHEMOTAXIS PROTEIN MCPB"/>
    <property type="match status" value="1"/>
</dbReference>
<keyword evidence="3 8" id="KW-1133">Transmembrane helix</keyword>
<evidence type="ECO:0000256" key="8">
    <source>
        <dbReference type="SAM" id="Phobius"/>
    </source>
</evidence>
<reference evidence="10 11" key="1">
    <citation type="submission" date="2019-01" db="EMBL/GenBank/DDBJ databases">
        <title>Litorilituus lipolytica sp. nov., isolated from intertidal sand of the Yellow Sea in China.</title>
        <authorList>
            <person name="Liu A."/>
        </authorList>
    </citation>
    <scope>NUCLEOTIDE SEQUENCE [LARGE SCALE GENOMIC DNA]</scope>
    <source>
        <strain evidence="10 11">RZ04</strain>
    </source>
</reference>
<keyword evidence="4 8" id="KW-0472">Membrane</keyword>